<dbReference type="SUPFAM" id="SSF88946">
    <property type="entry name" value="Sigma2 domain of RNA polymerase sigma factors"/>
    <property type="match status" value="1"/>
</dbReference>
<dbReference type="SUPFAM" id="SSF88659">
    <property type="entry name" value="Sigma3 and sigma4 domains of RNA polymerase sigma factors"/>
    <property type="match status" value="1"/>
</dbReference>
<name>A0A2P2BYW7_9ZZZZ</name>
<gene>
    <name evidence="7" type="ORF">NOCA2220107</name>
</gene>
<protein>
    <submittedName>
        <fullName evidence="7">RNA polymerase sigma factor, sigma-70 family</fullName>
    </submittedName>
</protein>
<keyword evidence="2" id="KW-0805">Transcription regulation</keyword>
<sequence>MTSFEGASRVHDADLVDELRLGSSAALGILFDRYADRIYTYCFRRTADWGTAEDVTSTVFLEAWRTRDRMQAHDGSALPWLYGIATNVCRNATRKQRRHLNAVGRLPSPEATPDHADQVASRLDDERRMARLLSVLRTLPQRDQDVLSLVAWSGLSYEQTAAALDVPVGTVRSRLARARQRLSIATSEDET</sequence>
<accession>A0A2P2BYW7</accession>
<dbReference type="InterPro" id="IPR036388">
    <property type="entry name" value="WH-like_DNA-bd_sf"/>
</dbReference>
<evidence type="ECO:0000256" key="1">
    <source>
        <dbReference type="ARBA" id="ARBA00010641"/>
    </source>
</evidence>
<evidence type="ECO:0000256" key="2">
    <source>
        <dbReference type="ARBA" id="ARBA00023015"/>
    </source>
</evidence>
<dbReference type="InterPro" id="IPR013325">
    <property type="entry name" value="RNA_pol_sigma_r2"/>
</dbReference>
<evidence type="ECO:0000259" key="6">
    <source>
        <dbReference type="Pfam" id="PF08281"/>
    </source>
</evidence>
<organism evidence="7">
    <name type="scientific">metagenome</name>
    <dbReference type="NCBI Taxonomy" id="256318"/>
    <lineage>
        <taxon>unclassified sequences</taxon>
        <taxon>metagenomes</taxon>
    </lineage>
</organism>
<dbReference type="InterPro" id="IPR013249">
    <property type="entry name" value="RNA_pol_sigma70_r4_t2"/>
</dbReference>
<dbReference type="AlphaFoldDB" id="A0A2P2BYW7"/>
<evidence type="ECO:0000313" key="7">
    <source>
        <dbReference type="EMBL" id="CUR54916.1"/>
    </source>
</evidence>
<dbReference type="InterPro" id="IPR013324">
    <property type="entry name" value="RNA_pol_sigma_r3/r4-like"/>
</dbReference>
<dbReference type="GO" id="GO:0006352">
    <property type="term" value="P:DNA-templated transcription initiation"/>
    <property type="evidence" value="ECO:0007669"/>
    <property type="project" value="InterPro"/>
</dbReference>
<reference evidence="7" key="1">
    <citation type="submission" date="2015-08" db="EMBL/GenBank/DDBJ databases">
        <authorList>
            <person name="Babu N.S."/>
            <person name="Beckwith C.J."/>
            <person name="Beseler K.G."/>
            <person name="Brison A."/>
            <person name="Carone J.V."/>
            <person name="Caskin T.P."/>
            <person name="Diamond M."/>
            <person name="Durham M.E."/>
            <person name="Foxe J.M."/>
            <person name="Go M."/>
            <person name="Henderson B.A."/>
            <person name="Jones I.B."/>
            <person name="McGettigan J.A."/>
            <person name="Micheletti S.J."/>
            <person name="Nasrallah M.E."/>
            <person name="Ortiz D."/>
            <person name="Piller C.R."/>
            <person name="Privatt S.R."/>
            <person name="Schneider S.L."/>
            <person name="Sharp S."/>
            <person name="Smith T.C."/>
            <person name="Stanton J.D."/>
            <person name="Ullery H.E."/>
            <person name="Wilson R.J."/>
            <person name="Serrano M.G."/>
            <person name="Buck G."/>
            <person name="Lee V."/>
            <person name="Wang Y."/>
            <person name="Carvalho R."/>
            <person name="Voegtly L."/>
            <person name="Shi R."/>
            <person name="Duckworth R."/>
            <person name="Johnson A."/>
            <person name="Loviza R."/>
            <person name="Walstead R."/>
            <person name="Shah Z."/>
            <person name="Kiflezghi M."/>
            <person name="Wade K."/>
            <person name="Ball S.L."/>
            <person name="Bradley K.W."/>
            <person name="Asai D.J."/>
            <person name="Bowman C.A."/>
            <person name="Russell D.A."/>
            <person name="Pope W.H."/>
            <person name="Jacobs-Sera D."/>
            <person name="Hendrix R.W."/>
            <person name="Hatfull G.F."/>
        </authorList>
    </citation>
    <scope>NUCLEOTIDE SEQUENCE</scope>
</reference>
<dbReference type="PANTHER" id="PTHR43133">
    <property type="entry name" value="RNA POLYMERASE ECF-TYPE SIGMA FACTO"/>
    <property type="match status" value="1"/>
</dbReference>
<dbReference type="InterPro" id="IPR007627">
    <property type="entry name" value="RNA_pol_sigma70_r2"/>
</dbReference>
<dbReference type="CDD" id="cd06171">
    <property type="entry name" value="Sigma70_r4"/>
    <property type="match status" value="1"/>
</dbReference>
<dbReference type="Pfam" id="PF04542">
    <property type="entry name" value="Sigma70_r2"/>
    <property type="match status" value="1"/>
</dbReference>
<dbReference type="EMBL" id="CZKA01000015">
    <property type="protein sequence ID" value="CUR54916.1"/>
    <property type="molecule type" value="Genomic_DNA"/>
</dbReference>
<evidence type="ECO:0000259" key="5">
    <source>
        <dbReference type="Pfam" id="PF04542"/>
    </source>
</evidence>
<keyword evidence="4" id="KW-0804">Transcription</keyword>
<feature type="domain" description="RNA polymerase sigma factor 70 region 4 type 2" evidence="6">
    <location>
        <begin position="131"/>
        <end position="182"/>
    </location>
</feature>
<dbReference type="InterPro" id="IPR014284">
    <property type="entry name" value="RNA_pol_sigma-70_dom"/>
</dbReference>
<dbReference type="Gene3D" id="1.10.10.10">
    <property type="entry name" value="Winged helix-like DNA-binding domain superfamily/Winged helix DNA-binding domain"/>
    <property type="match status" value="1"/>
</dbReference>
<dbReference type="Gene3D" id="1.10.1740.10">
    <property type="match status" value="1"/>
</dbReference>
<dbReference type="PANTHER" id="PTHR43133:SF25">
    <property type="entry name" value="RNA POLYMERASE SIGMA FACTOR RFAY-RELATED"/>
    <property type="match status" value="1"/>
</dbReference>
<dbReference type="Pfam" id="PF08281">
    <property type="entry name" value="Sigma70_r4_2"/>
    <property type="match status" value="1"/>
</dbReference>
<dbReference type="NCBIfam" id="TIGR02937">
    <property type="entry name" value="sigma70-ECF"/>
    <property type="match status" value="1"/>
</dbReference>
<proteinExistence type="inferred from homology"/>
<dbReference type="InterPro" id="IPR039425">
    <property type="entry name" value="RNA_pol_sigma-70-like"/>
</dbReference>
<evidence type="ECO:0000256" key="3">
    <source>
        <dbReference type="ARBA" id="ARBA00023082"/>
    </source>
</evidence>
<comment type="similarity">
    <text evidence="1">Belongs to the sigma-70 factor family. ECF subfamily.</text>
</comment>
<feature type="domain" description="RNA polymerase sigma-70 region 2" evidence="5">
    <location>
        <begin position="30"/>
        <end position="98"/>
    </location>
</feature>
<dbReference type="GO" id="GO:0003677">
    <property type="term" value="F:DNA binding"/>
    <property type="evidence" value="ECO:0007669"/>
    <property type="project" value="InterPro"/>
</dbReference>
<dbReference type="GO" id="GO:0016987">
    <property type="term" value="F:sigma factor activity"/>
    <property type="evidence" value="ECO:0007669"/>
    <property type="project" value="UniProtKB-KW"/>
</dbReference>
<keyword evidence="3" id="KW-0731">Sigma factor</keyword>
<evidence type="ECO:0000256" key="4">
    <source>
        <dbReference type="ARBA" id="ARBA00023163"/>
    </source>
</evidence>